<dbReference type="InterPro" id="IPR011009">
    <property type="entry name" value="Kinase-like_dom_sf"/>
</dbReference>
<dbReference type="GO" id="GO:0016301">
    <property type="term" value="F:kinase activity"/>
    <property type="evidence" value="ECO:0007669"/>
    <property type="project" value="UniProtKB-KW"/>
</dbReference>
<dbReference type="PANTHER" id="PTHR12149:SF8">
    <property type="entry name" value="PROTEIN-RIBULOSAMINE 3-KINASE"/>
    <property type="match status" value="1"/>
</dbReference>
<dbReference type="AlphaFoldDB" id="A0AAN7B5F3"/>
<evidence type="ECO:0000256" key="1">
    <source>
        <dbReference type="ARBA" id="ARBA00011961"/>
    </source>
</evidence>
<dbReference type="Pfam" id="PF03881">
    <property type="entry name" value="Fructosamin_kin"/>
    <property type="match status" value="1"/>
</dbReference>
<comment type="catalytic activity">
    <reaction evidence="2">
        <text>N(6)-D-ribulosyl-L-lysyl-[protein] + ATP = N(6)-(3-O-phospho-D-ribulosyl)-L-lysyl-[protein] + ADP + H(+)</text>
        <dbReference type="Rhea" id="RHEA:48432"/>
        <dbReference type="Rhea" id="RHEA-COMP:12103"/>
        <dbReference type="Rhea" id="RHEA-COMP:12104"/>
        <dbReference type="ChEBI" id="CHEBI:15378"/>
        <dbReference type="ChEBI" id="CHEBI:30616"/>
        <dbReference type="ChEBI" id="CHEBI:90418"/>
        <dbReference type="ChEBI" id="CHEBI:90420"/>
        <dbReference type="ChEBI" id="CHEBI:456216"/>
        <dbReference type="EC" id="2.7.1.172"/>
    </reaction>
    <physiologicalReaction direction="left-to-right" evidence="2">
        <dbReference type="Rhea" id="RHEA:48433"/>
    </physiologicalReaction>
</comment>
<name>A0AAN7B5F3_9PEZI</name>
<dbReference type="GO" id="GO:0102193">
    <property type="term" value="F:protein-ribulosamine 3-kinase activity"/>
    <property type="evidence" value="ECO:0007669"/>
    <property type="project" value="UniProtKB-EC"/>
</dbReference>
<organism evidence="3 4">
    <name type="scientific">Rhypophila decipiens</name>
    <dbReference type="NCBI Taxonomy" id="261697"/>
    <lineage>
        <taxon>Eukaryota</taxon>
        <taxon>Fungi</taxon>
        <taxon>Dikarya</taxon>
        <taxon>Ascomycota</taxon>
        <taxon>Pezizomycotina</taxon>
        <taxon>Sordariomycetes</taxon>
        <taxon>Sordariomycetidae</taxon>
        <taxon>Sordariales</taxon>
        <taxon>Naviculisporaceae</taxon>
        <taxon>Rhypophila</taxon>
    </lineage>
</organism>
<evidence type="ECO:0000256" key="2">
    <source>
        <dbReference type="ARBA" id="ARBA00048655"/>
    </source>
</evidence>
<reference evidence="3" key="2">
    <citation type="submission" date="2023-05" db="EMBL/GenBank/DDBJ databases">
        <authorList>
            <consortium name="Lawrence Berkeley National Laboratory"/>
            <person name="Steindorff A."/>
            <person name="Hensen N."/>
            <person name="Bonometti L."/>
            <person name="Westerberg I."/>
            <person name="Brannstrom I.O."/>
            <person name="Guillou S."/>
            <person name="Cros-Aarteil S."/>
            <person name="Calhoun S."/>
            <person name="Haridas S."/>
            <person name="Kuo A."/>
            <person name="Mondo S."/>
            <person name="Pangilinan J."/>
            <person name="Riley R."/>
            <person name="Labutti K."/>
            <person name="Andreopoulos B."/>
            <person name="Lipzen A."/>
            <person name="Chen C."/>
            <person name="Yanf M."/>
            <person name="Daum C."/>
            <person name="Ng V."/>
            <person name="Clum A."/>
            <person name="Ohm R."/>
            <person name="Martin F."/>
            <person name="Silar P."/>
            <person name="Natvig D."/>
            <person name="Lalanne C."/>
            <person name="Gautier V."/>
            <person name="Ament-Velasquez S.L."/>
            <person name="Kruys A."/>
            <person name="Hutchinson M.I."/>
            <person name="Powell A.J."/>
            <person name="Barry K."/>
            <person name="Miller A.N."/>
            <person name="Grigoriev I.V."/>
            <person name="Debuchy R."/>
            <person name="Gladieux P."/>
            <person name="Thoren M.H."/>
            <person name="Johannesson H."/>
        </authorList>
    </citation>
    <scope>NUCLEOTIDE SEQUENCE</scope>
    <source>
        <strain evidence="3">PSN293</strain>
    </source>
</reference>
<comment type="caution">
    <text evidence="3">The sequence shown here is derived from an EMBL/GenBank/DDBJ whole genome shotgun (WGS) entry which is preliminary data.</text>
</comment>
<dbReference type="SUPFAM" id="SSF56112">
    <property type="entry name" value="Protein kinase-like (PK-like)"/>
    <property type="match status" value="1"/>
</dbReference>
<evidence type="ECO:0000313" key="4">
    <source>
        <dbReference type="Proteomes" id="UP001301769"/>
    </source>
</evidence>
<sequence>MARTSQDLNIALDKVLLSNLPEDGKIIEVHKLGLSDWCDTTRYDVELPTGEIARFFEKRAYGPDGAELIAAHWHSESSIYKFIPEFIPRPIATGTYESNTDAHFILMDFEDMIDDDIPDPEAYMAAPAALQLRSLGKSPTGKFGFPVVTRFANLKQQNDWESSWEAWWTKHTKFILEREEEIRGPYSDEDAKIKQEYVERVLPRYLRPLETNGRSIQPALCHTDLWPGNVKYRLDNVSPLVFDANALWCHGEVELGLFRNPRYPLGKAFFKEYLKKVPISEPEEDFDSRNIIYLLRHQICLASVYPNEVKLRDV</sequence>
<keyword evidence="3" id="KW-0418">Kinase</keyword>
<accession>A0AAN7B5F3</accession>
<dbReference type="EMBL" id="MU858146">
    <property type="protein sequence ID" value="KAK4211568.1"/>
    <property type="molecule type" value="Genomic_DNA"/>
</dbReference>
<keyword evidence="3" id="KW-0808">Transferase</keyword>
<dbReference type="Proteomes" id="UP001301769">
    <property type="component" value="Unassembled WGS sequence"/>
</dbReference>
<reference evidence="3" key="1">
    <citation type="journal article" date="2023" name="Mol. Phylogenet. Evol.">
        <title>Genome-scale phylogeny and comparative genomics of the fungal order Sordariales.</title>
        <authorList>
            <person name="Hensen N."/>
            <person name="Bonometti L."/>
            <person name="Westerberg I."/>
            <person name="Brannstrom I.O."/>
            <person name="Guillou S."/>
            <person name="Cros-Aarteil S."/>
            <person name="Calhoun S."/>
            <person name="Haridas S."/>
            <person name="Kuo A."/>
            <person name="Mondo S."/>
            <person name="Pangilinan J."/>
            <person name="Riley R."/>
            <person name="LaButti K."/>
            <person name="Andreopoulos B."/>
            <person name="Lipzen A."/>
            <person name="Chen C."/>
            <person name="Yan M."/>
            <person name="Daum C."/>
            <person name="Ng V."/>
            <person name="Clum A."/>
            <person name="Steindorff A."/>
            <person name="Ohm R.A."/>
            <person name="Martin F."/>
            <person name="Silar P."/>
            <person name="Natvig D.O."/>
            <person name="Lalanne C."/>
            <person name="Gautier V."/>
            <person name="Ament-Velasquez S.L."/>
            <person name="Kruys A."/>
            <person name="Hutchinson M.I."/>
            <person name="Powell A.J."/>
            <person name="Barry K."/>
            <person name="Miller A.N."/>
            <person name="Grigoriev I.V."/>
            <person name="Debuchy R."/>
            <person name="Gladieux P."/>
            <person name="Hiltunen Thoren M."/>
            <person name="Johannesson H."/>
        </authorList>
    </citation>
    <scope>NUCLEOTIDE SEQUENCE</scope>
    <source>
        <strain evidence="3">PSN293</strain>
    </source>
</reference>
<dbReference type="EC" id="2.7.1.172" evidence="1"/>
<gene>
    <name evidence="3" type="ORF">QBC37DRAFT_442008</name>
</gene>
<evidence type="ECO:0000313" key="3">
    <source>
        <dbReference type="EMBL" id="KAK4211568.1"/>
    </source>
</evidence>
<proteinExistence type="predicted"/>
<dbReference type="Gene3D" id="3.90.1200.10">
    <property type="match status" value="1"/>
</dbReference>
<protein>
    <recommendedName>
        <fullName evidence="1">protein-ribulosamine 3-kinase</fullName>
        <ecNumber evidence="1">2.7.1.172</ecNumber>
    </recommendedName>
</protein>
<keyword evidence="4" id="KW-1185">Reference proteome</keyword>
<dbReference type="PANTHER" id="PTHR12149">
    <property type="entry name" value="FRUCTOSAMINE 3 KINASE-RELATED PROTEIN"/>
    <property type="match status" value="1"/>
</dbReference>
<dbReference type="InterPro" id="IPR016477">
    <property type="entry name" value="Fructo-/Ketosamine-3-kinase"/>
</dbReference>